<reference evidence="2 3" key="1">
    <citation type="submission" date="2018-09" db="EMBL/GenBank/DDBJ databases">
        <title>A high-quality reference genome of wild soybean provides a powerful tool to mine soybean genomes.</title>
        <authorList>
            <person name="Xie M."/>
            <person name="Chung C.Y.L."/>
            <person name="Li M.-W."/>
            <person name="Wong F.-L."/>
            <person name="Chan T.-F."/>
            <person name="Lam H.-M."/>
        </authorList>
    </citation>
    <scope>NUCLEOTIDE SEQUENCE [LARGE SCALE GENOMIC DNA]</scope>
    <source>
        <strain evidence="3">cv. W05</strain>
        <tissue evidence="2">Hypocotyl of etiolated seedlings</tissue>
    </source>
</reference>
<keyword evidence="3" id="KW-1185">Reference proteome</keyword>
<proteinExistence type="predicted"/>
<dbReference type="EMBL" id="QZWG01000013">
    <property type="protein sequence ID" value="RZB71313.1"/>
    <property type="molecule type" value="Genomic_DNA"/>
</dbReference>
<dbReference type="AlphaFoldDB" id="A0A445HCF2"/>
<name>A0A445HCF2_GLYSO</name>
<protein>
    <submittedName>
        <fullName evidence="2">Uncharacterized protein</fullName>
    </submittedName>
</protein>
<feature type="compositionally biased region" description="Polar residues" evidence="1">
    <location>
        <begin position="183"/>
        <end position="192"/>
    </location>
</feature>
<comment type="caution">
    <text evidence="2">The sequence shown here is derived from an EMBL/GenBank/DDBJ whole genome shotgun (WGS) entry which is preliminary data.</text>
</comment>
<gene>
    <name evidence="2" type="ORF">D0Y65_035995</name>
</gene>
<dbReference type="InterPro" id="IPR012340">
    <property type="entry name" value="NA-bd_OB-fold"/>
</dbReference>
<evidence type="ECO:0000313" key="2">
    <source>
        <dbReference type="EMBL" id="RZB71313.1"/>
    </source>
</evidence>
<accession>A0A445HCF2</accession>
<dbReference type="Gene3D" id="2.40.50.140">
    <property type="entry name" value="Nucleic acid-binding proteins"/>
    <property type="match status" value="1"/>
</dbReference>
<evidence type="ECO:0000256" key="1">
    <source>
        <dbReference type="SAM" id="MobiDB-lite"/>
    </source>
</evidence>
<evidence type="ECO:0000313" key="3">
    <source>
        <dbReference type="Proteomes" id="UP000289340"/>
    </source>
</evidence>
<feature type="region of interest" description="Disordered" evidence="1">
    <location>
        <begin position="171"/>
        <end position="202"/>
    </location>
</feature>
<dbReference type="Proteomes" id="UP000289340">
    <property type="component" value="Chromosome 13"/>
</dbReference>
<organism evidence="2 3">
    <name type="scientific">Glycine soja</name>
    <name type="common">Wild soybean</name>
    <dbReference type="NCBI Taxonomy" id="3848"/>
    <lineage>
        <taxon>Eukaryota</taxon>
        <taxon>Viridiplantae</taxon>
        <taxon>Streptophyta</taxon>
        <taxon>Embryophyta</taxon>
        <taxon>Tracheophyta</taxon>
        <taxon>Spermatophyta</taxon>
        <taxon>Magnoliopsida</taxon>
        <taxon>eudicotyledons</taxon>
        <taxon>Gunneridae</taxon>
        <taxon>Pentapetalae</taxon>
        <taxon>rosids</taxon>
        <taxon>fabids</taxon>
        <taxon>Fabales</taxon>
        <taxon>Fabaceae</taxon>
        <taxon>Papilionoideae</taxon>
        <taxon>50 kb inversion clade</taxon>
        <taxon>NPAAA clade</taxon>
        <taxon>indigoferoid/millettioid clade</taxon>
        <taxon>Phaseoleae</taxon>
        <taxon>Glycine</taxon>
        <taxon>Glycine subgen. Soja</taxon>
    </lineage>
</organism>
<feature type="non-terminal residue" evidence="2">
    <location>
        <position position="1"/>
    </location>
</feature>
<sequence>LSDLGIEVKSVLTPLGQGSAQVSGSTQLSSKDAFLSKAEAKTICQINAILEYRIEVMVNHKDENTKFLLWDHECANLIGQSADEVNRLKIADGDVDLNASPQALDRLLGCVLAFKVKVQPKFKNVVVLKYSNELDLINVVLDMLPDTEQFVSVTADHDPLLRIPLTPTKQLSSDELDDEPRSSEISPAQHSANKLARHHQIE</sequence>